<evidence type="ECO:0000313" key="2">
    <source>
        <dbReference type="Proteomes" id="UP001179952"/>
    </source>
</evidence>
<dbReference type="AlphaFoldDB" id="A0AAV9ARX2"/>
<gene>
    <name evidence="1" type="ORF">QJS04_geneDACA024870</name>
</gene>
<organism evidence="1 2">
    <name type="scientific">Acorus gramineus</name>
    <name type="common">Dwarf sweet flag</name>
    <dbReference type="NCBI Taxonomy" id="55184"/>
    <lineage>
        <taxon>Eukaryota</taxon>
        <taxon>Viridiplantae</taxon>
        <taxon>Streptophyta</taxon>
        <taxon>Embryophyta</taxon>
        <taxon>Tracheophyta</taxon>
        <taxon>Spermatophyta</taxon>
        <taxon>Magnoliopsida</taxon>
        <taxon>Liliopsida</taxon>
        <taxon>Acoraceae</taxon>
        <taxon>Acorus</taxon>
    </lineage>
</organism>
<dbReference type="Proteomes" id="UP001179952">
    <property type="component" value="Unassembled WGS sequence"/>
</dbReference>
<comment type="caution">
    <text evidence="1">The sequence shown here is derived from an EMBL/GenBank/DDBJ whole genome shotgun (WGS) entry which is preliminary data.</text>
</comment>
<evidence type="ECO:0000313" key="1">
    <source>
        <dbReference type="EMBL" id="KAK1266855.1"/>
    </source>
</evidence>
<dbReference type="EMBL" id="JAUJYN010000007">
    <property type="protein sequence ID" value="KAK1266855.1"/>
    <property type="molecule type" value="Genomic_DNA"/>
</dbReference>
<accession>A0AAV9ARX2</accession>
<reference evidence="1" key="1">
    <citation type="journal article" date="2023" name="Nat. Commun.">
        <title>Diploid and tetraploid genomes of Acorus and the evolution of monocots.</title>
        <authorList>
            <person name="Ma L."/>
            <person name="Liu K.W."/>
            <person name="Li Z."/>
            <person name="Hsiao Y.Y."/>
            <person name="Qi Y."/>
            <person name="Fu T."/>
            <person name="Tang G.D."/>
            <person name="Zhang D."/>
            <person name="Sun W.H."/>
            <person name="Liu D.K."/>
            <person name="Li Y."/>
            <person name="Chen G.Z."/>
            <person name="Liu X.D."/>
            <person name="Liao X.Y."/>
            <person name="Jiang Y.T."/>
            <person name="Yu X."/>
            <person name="Hao Y."/>
            <person name="Huang J."/>
            <person name="Zhao X.W."/>
            <person name="Ke S."/>
            <person name="Chen Y.Y."/>
            <person name="Wu W.L."/>
            <person name="Hsu J.L."/>
            <person name="Lin Y.F."/>
            <person name="Huang M.D."/>
            <person name="Li C.Y."/>
            <person name="Huang L."/>
            <person name="Wang Z.W."/>
            <person name="Zhao X."/>
            <person name="Zhong W.Y."/>
            <person name="Peng D.H."/>
            <person name="Ahmad S."/>
            <person name="Lan S."/>
            <person name="Zhang J.S."/>
            <person name="Tsai W.C."/>
            <person name="Van de Peer Y."/>
            <person name="Liu Z.J."/>
        </authorList>
    </citation>
    <scope>NUCLEOTIDE SEQUENCE</scope>
    <source>
        <strain evidence="1">SCP</strain>
    </source>
</reference>
<name>A0AAV9ARX2_ACOGR</name>
<reference evidence="1" key="2">
    <citation type="submission" date="2023-06" db="EMBL/GenBank/DDBJ databases">
        <authorList>
            <person name="Ma L."/>
            <person name="Liu K.-W."/>
            <person name="Li Z."/>
            <person name="Hsiao Y.-Y."/>
            <person name="Qi Y."/>
            <person name="Fu T."/>
            <person name="Tang G."/>
            <person name="Zhang D."/>
            <person name="Sun W.-H."/>
            <person name="Liu D.-K."/>
            <person name="Li Y."/>
            <person name="Chen G.-Z."/>
            <person name="Liu X.-D."/>
            <person name="Liao X.-Y."/>
            <person name="Jiang Y.-T."/>
            <person name="Yu X."/>
            <person name="Hao Y."/>
            <person name="Huang J."/>
            <person name="Zhao X.-W."/>
            <person name="Ke S."/>
            <person name="Chen Y.-Y."/>
            <person name="Wu W.-L."/>
            <person name="Hsu J.-L."/>
            <person name="Lin Y.-F."/>
            <person name="Huang M.-D."/>
            <person name="Li C.-Y."/>
            <person name="Huang L."/>
            <person name="Wang Z.-W."/>
            <person name="Zhao X."/>
            <person name="Zhong W.-Y."/>
            <person name="Peng D.-H."/>
            <person name="Ahmad S."/>
            <person name="Lan S."/>
            <person name="Zhang J.-S."/>
            <person name="Tsai W.-C."/>
            <person name="Van De Peer Y."/>
            <person name="Liu Z.-J."/>
        </authorList>
    </citation>
    <scope>NUCLEOTIDE SEQUENCE</scope>
    <source>
        <strain evidence="1">SCP</strain>
        <tissue evidence="1">Leaves</tissue>
    </source>
</reference>
<protein>
    <submittedName>
        <fullName evidence="1">Uncharacterized protein</fullName>
    </submittedName>
</protein>
<keyword evidence="2" id="KW-1185">Reference proteome</keyword>
<proteinExistence type="predicted"/>
<sequence length="63" mass="7169">MERFLNYDVYDFNLSRIGGSSSCNLKSLLIGITSWSLILVVSSRTSTGSWTTVRQGGWIFRQY</sequence>